<accession>A0A183G0H8</accession>
<dbReference type="AlphaFoldDB" id="A0A183G0H8"/>
<evidence type="ECO:0000313" key="2">
    <source>
        <dbReference type="Proteomes" id="UP000050761"/>
    </source>
</evidence>
<dbReference type="PANTHER" id="PTHR46060:SF1">
    <property type="entry name" value="MARINER MOS1 TRANSPOSASE-LIKE PROTEIN"/>
    <property type="match status" value="1"/>
</dbReference>
<protein>
    <submittedName>
        <fullName evidence="3">Mariner Mos1 transposase</fullName>
    </submittedName>
</protein>
<dbReference type="PANTHER" id="PTHR46060">
    <property type="entry name" value="MARINER MOS1 TRANSPOSASE-LIKE PROTEIN"/>
    <property type="match status" value="1"/>
</dbReference>
<dbReference type="EMBL" id="UZAH01028443">
    <property type="protein sequence ID" value="VDP00158.1"/>
    <property type="molecule type" value="Genomic_DNA"/>
</dbReference>
<keyword evidence="2" id="KW-1185">Reference proteome</keyword>
<accession>A0A3P8ATH5</accession>
<dbReference type="InterPro" id="IPR036397">
    <property type="entry name" value="RNaseH_sf"/>
</dbReference>
<gene>
    <name evidence="1" type="ORF">HPBE_LOCUS14600</name>
</gene>
<dbReference type="GO" id="GO:0003676">
    <property type="term" value="F:nucleic acid binding"/>
    <property type="evidence" value="ECO:0007669"/>
    <property type="project" value="InterPro"/>
</dbReference>
<sequence length="120" mass="14576">MDSNAMVNEIEEIDRRIAFIRSQRFKNVLLFDNDAPHRAEVTTDMLAQLGYFHMPHPPYSPDIFLCDYHYFLSLHDFMVGRDTRIQAELDNNNEQWISTRPKQFWKDRIRKFTDRWQQSH</sequence>
<evidence type="ECO:0000313" key="1">
    <source>
        <dbReference type="EMBL" id="VDP00158.1"/>
    </source>
</evidence>
<dbReference type="InterPro" id="IPR052709">
    <property type="entry name" value="Transposase-MT_Hybrid"/>
</dbReference>
<reference evidence="3" key="2">
    <citation type="submission" date="2019-09" db="UniProtKB">
        <authorList>
            <consortium name="WormBaseParasite"/>
        </authorList>
    </citation>
    <scope>IDENTIFICATION</scope>
</reference>
<dbReference type="Gene3D" id="3.30.420.10">
    <property type="entry name" value="Ribonuclease H-like superfamily/Ribonuclease H"/>
    <property type="match status" value="1"/>
</dbReference>
<evidence type="ECO:0000313" key="3">
    <source>
        <dbReference type="WBParaSite" id="HPBE_0001459901-mRNA-1"/>
    </source>
</evidence>
<dbReference type="WBParaSite" id="HPBE_0001459901-mRNA-1">
    <property type="protein sequence ID" value="HPBE_0001459901-mRNA-1"/>
    <property type="gene ID" value="HPBE_0001459901"/>
</dbReference>
<proteinExistence type="predicted"/>
<name>A0A183G0H8_HELPZ</name>
<organism evidence="2 3">
    <name type="scientific">Heligmosomoides polygyrus</name>
    <name type="common">Parasitic roundworm</name>
    <dbReference type="NCBI Taxonomy" id="6339"/>
    <lineage>
        <taxon>Eukaryota</taxon>
        <taxon>Metazoa</taxon>
        <taxon>Ecdysozoa</taxon>
        <taxon>Nematoda</taxon>
        <taxon>Chromadorea</taxon>
        <taxon>Rhabditida</taxon>
        <taxon>Rhabditina</taxon>
        <taxon>Rhabditomorpha</taxon>
        <taxon>Strongyloidea</taxon>
        <taxon>Heligmosomidae</taxon>
        <taxon>Heligmosomoides</taxon>
    </lineage>
</organism>
<dbReference type="Proteomes" id="UP000050761">
    <property type="component" value="Unassembled WGS sequence"/>
</dbReference>
<reference evidence="1 2" key="1">
    <citation type="submission" date="2018-11" db="EMBL/GenBank/DDBJ databases">
        <authorList>
            <consortium name="Pathogen Informatics"/>
        </authorList>
    </citation>
    <scope>NUCLEOTIDE SEQUENCE [LARGE SCALE GENOMIC DNA]</scope>
</reference>
<dbReference type="OrthoDB" id="616263at2759"/>